<organism evidence="3 4">
    <name type="scientific">Crepidotus variabilis</name>
    <dbReference type="NCBI Taxonomy" id="179855"/>
    <lineage>
        <taxon>Eukaryota</taxon>
        <taxon>Fungi</taxon>
        <taxon>Dikarya</taxon>
        <taxon>Basidiomycota</taxon>
        <taxon>Agaricomycotina</taxon>
        <taxon>Agaricomycetes</taxon>
        <taxon>Agaricomycetidae</taxon>
        <taxon>Agaricales</taxon>
        <taxon>Agaricineae</taxon>
        <taxon>Crepidotaceae</taxon>
        <taxon>Crepidotus</taxon>
    </lineage>
</organism>
<dbReference type="GO" id="GO:0005634">
    <property type="term" value="C:nucleus"/>
    <property type="evidence" value="ECO:0007669"/>
    <property type="project" value="TreeGrafter"/>
</dbReference>
<evidence type="ECO:0000256" key="1">
    <source>
        <dbReference type="ARBA" id="ARBA00009797"/>
    </source>
</evidence>
<dbReference type="GO" id="GO:0036297">
    <property type="term" value="P:interstrand cross-link repair"/>
    <property type="evidence" value="ECO:0007669"/>
    <property type="project" value="TreeGrafter"/>
</dbReference>
<dbReference type="PANTHER" id="PTHR14464:SF4">
    <property type="entry name" value="EXONUCLEASE V"/>
    <property type="match status" value="1"/>
</dbReference>
<dbReference type="AlphaFoldDB" id="A0A9P6EMS5"/>
<protein>
    <submittedName>
        <fullName evidence="3">Exonuclease V a 5' deoxyribonuclease-domain-containing protein</fullName>
    </submittedName>
</protein>
<evidence type="ECO:0000313" key="4">
    <source>
        <dbReference type="Proteomes" id="UP000807306"/>
    </source>
</evidence>
<gene>
    <name evidence="3" type="ORF">CPB83DRAFT_847962</name>
</gene>
<dbReference type="Proteomes" id="UP000807306">
    <property type="component" value="Unassembled WGS sequence"/>
</dbReference>
<dbReference type="GO" id="GO:0005739">
    <property type="term" value="C:mitochondrion"/>
    <property type="evidence" value="ECO:0007669"/>
    <property type="project" value="TreeGrafter"/>
</dbReference>
<keyword evidence="3" id="KW-0540">Nuclease</keyword>
<keyword evidence="3" id="KW-0378">Hydrolase</keyword>
<comment type="caution">
    <text evidence="3">The sequence shown here is derived from an EMBL/GenBank/DDBJ whole genome shotgun (WGS) entry which is preliminary data.</text>
</comment>
<dbReference type="InterPro" id="IPR019190">
    <property type="entry name" value="EXOV"/>
</dbReference>
<feature type="region of interest" description="Disordered" evidence="2">
    <location>
        <begin position="482"/>
        <end position="506"/>
    </location>
</feature>
<feature type="compositionally biased region" description="Polar residues" evidence="2">
    <location>
        <begin position="488"/>
        <end position="501"/>
    </location>
</feature>
<name>A0A9P6EMS5_9AGAR</name>
<comment type="similarity">
    <text evidence="1">Belongs to the EXO5 family.</text>
</comment>
<keyword evidence="4" id="KW-1185">Reference proteome</keyword>
<dbReference type="EMBL" id="MU157833">
    <property type="protein sequence ID" value="KAF9531877.1"/>
    <property type="molecule type" value="Genomic_DNA"/>
</dbReference>
<evidence type="ECO:0000313" key="3">
    <source>
        <dbReference type="EMBL" id="KAF9531877.1"/>
    </source>
</evidence>
<dbReference type="Pfam" id="PF09810">
    <property type="entry name" value="Exo5"/>
    <property type="match status" value="2"/>
</dbReference>
<accession>A0A9P6EMS5</accession>
<dbReference type="GO" id="GO:0045145">
    <property type="term" value="F:single-stranded DNA 5'-3' DNA exonuclease activity"/>
    <property type="evidence" value="ECO:0007669"/>
    <property type="project" value="InterPro"/>
</dbReference>
<feature type="region of interest" description="Disordered" evidence="2">
    <location>
        <begin position="300"/>
        <end position="342"/>
    </location>
</feature>
<reference evidence="3" key="1">
    <citation type="submission" date="2020-11" db="EMBL/GenBank/DDBJ databases">
        <authorList>
            <consortium name="DOE Joint Genome Institute"/>
            <person name="Ahrendt S."/>
            <person name="Riley R."/>
            <person name="Andreopoulos W."/>
            <person name="Labutti K."/>
            <person name="Pangilinan J."/>
            <person name="Ruiz-Duenas F.J."/>
            <person name="Barrasa J.M."/>
            <person name="Sanchez-Garcia M."/>
            <person name="Camarero S."/>
            <person name="Miyauchi S."/>
            <person name="Serrano A."/>
            <person name="Linde D."/>
            <person name="Babiker R."/>
            <person name="Drula E."/>
            <person name="Ayuso-Fernandez I."/>
            <person name="Pacheco R."/>
            <person name="Padilla G."/>
            <person name="Ferreira P."/>
            <person name="Barriuso J."/>
            <person name="Kellner H."/>
            <person name="Castanera R."/>
            <person name="Alfaro M."/>
            <person name="Ramirez L."/>
            <person name="Pisabarro A.G."/>
            <person name="Kuo A."/>
            <person name="Tritt A."/>
            <person name="Lipzen A."/>
            <person name="He G."/>
            <person name="Yan M."/>
            <person name="Ng V."/>
            <person name="Cullen D."/>
            <person name="Martin F."/>
            <person name="Rosso M.-N."/>
            <person name="Henrissat B."/>
            <person name="Hibbett D."/>
            <person name="Martinez A.T."/>
            <person name="Grigoriev I.V."/>
        </authorList>
    </citation>
    <scope>NUCLEOTIDE SEQUENCE</scope>
    <source>
        <strain evidence="3">CBS 506.95</strain>
    </source>
</reference>
<dbReference type="PANTHER" id="PTHR14464">
    <property type="entry name" value="EXONUCLEASE V"/>
    <property type="match status" value="1"/>
</dbReference>
<keyword evidence="3" id="KW-0269">Exonuclease</keyword>
<evidence type="ECO:0000256" key="2">
    <source>
        <dbReference type="SAM" id="MobiDB-lite"/>
    </source>
</evidence>
<dbReference type="OrthoDB" id="354769at2759"/>
<sequence>MSCPSSDYGPDLFATFTPEDFEQVDAVVDTALCTNETSNESTPEPFDSSFQSEIGGLNLRHLTSEEWAKVDATATDIEDNVEEVLDASFRSELEGLDFKTLNDEDLARIDKAVQQVASKVLGPKIDIALEEPSEAGPSVVLKTRPPQTTLPRSLGLLEEFRPSGVLSVTDLVAPTWCEVQYEYGLRGKRSRPIESRPASFQSASGNIIKVEQPVAEKNYVRTRQGLAIHKEFEREIRAETLQVDITTKETLWALRLVNMLACMTELLEGSHLTREMPIFGILHGRIIVGIIDEVRSEINTGTSRKRAKPTSRCNSTRPKKRASLSVVEPSASVLEGSHSTETESPQLVRMHHNLFLLDAKTRKHDSIPNEEDSRAGRLQLFVYRKLLCDLLKYKKPEDFYGLWQIIDVNYTARLPTTFLVQAQLVRESEDFKTVSLDDLAQSWCKLINKVDISVSLVLELRYYKRPPVDLKGKQKEIPKHARKLGSKKTVSLPSNVAGPSTSRHRGTALGVEEEDVAMQWALEESIMNHSSLLDHHSSALNQAPVTSEIELVQENDSIRRFPLVGSKTFFSDQVEMDTHISDVLRWWRGERPPRGVSIEFTWRCRTCEYANDCEWRSAKAQELTRKKTL</sequence>
<proteinExistence type="inferred from homology"/>